<dbReference type="GO" id="GO:0015074">
    <property type="term" value="P:DNA integration"/>
    <property type="evidence" value="ECO:0007669"/>
    <property type="project" value="InterPro"/>
</dbReference>
<evidence type="ECO:0000313" key="2">
    <source>
        <dbReference type="EMBL" id="KIJ22825.1"/>
    </source>
</evidence>
<evidence type="ECO:0008006" key="4">
    <source>
        <dbReference type="Google" id="ProtNLM"/>
    </source>
</evidence>
<dbReference type="AlphaFoldDB" id="A0A0C9UCL5"/>
<dbReference type="EMBL" id="KN837925">
    <property type="protein sequence ID" value="KIJ22825.1"/>
    <property type="molecule type" value="Genomic_DNA"/>
</dbReference>
<dbReference type="OrthoDB" id="2678913at2759"/>
<organism evidence="2 3">
    <name type="scientific">Sphaerobolus stellatus (strain SS14)</name>
    <dbReference type="NCBI Taxonomy" id="990650"/>
    <lineage>
        <taxon>Eukaryota</taxon>
        <taxon>Fungi</taxon>
        <taxon>Dikarya</taxon>
        <taxon>Basidiomycota</taxon>
        <taxon>Agaricomycotina</taxon>
        <taxon>Agaricomycetes</taxon>
        <taxon>Phallomycetidae</taxon>
        <taxon>Geastrales</taxon>
        <taxon>Sphaerobolaceae</taxon>
        <taxon>Sphaerobolus</taxon>
    </lineage>
</organism>
<dbReference type="Proteomes" id="UP000054279">
    <property type="component" value="Unassembled WGS sequence"/>
</dbReference>
<dbReference type="GO" id="GO:0003677">
    <property type="term" value="F:DNA binding"/>
    <property type="evidence" value="ECO:0007669"/>
    <property type="project" value="InterPro"/>
</dbReference>
<dbReference type="Gene3D" id="1.10.443.10">
    <property type="entry name" value="Intergrase catalytic core"/>
    <property type="match status" value="1"/>
</dbReference>
<sequence>MIRQICSVLDPNNKLHVAAYACLTVTFWTMARTVEFVVSDLQSFTASQNITRAMIREDVDRSGNWVLIFALPWMKVKPEGEDVYCSRHDGPADPITALINHLRINNPPPDAALFSWQHHNGIDVATRAGLPKLHFHGLRIGSVLEYLLRGTPFEAVKTMGRWSSDSFTLYLRKHTVVLAPYI</sequence>
<proteinExistence type="predicted"/>
<dbReference type="SUPFAM" id="SSF56349">
    <property type="entry name" value="DNA breaking-rejoining enzymes"/>
    <property type="match status" value="1"/>
</dbReference>
<keyword evidence="1" id="KW-0233">DNA recombination</keyword>
<evidence type="ECO:0000313" key="3">
    <source>
        <dbReference type="Proteomes" id="UP000054279"/>
    </source>
</evidence>
<name>A0A0C9UCL5_SPHS4</name>
<dbReference type="GO" id="GO:0006310">
    <property type="term" value="P:DNA recombination"/>
    <property type="evidence" value="ECO:0007669"/>
    <property type="project" value="UniProtKB-KW"/>
</dbReference>
<accession>A0A0C9UCL5</accession>
<dbReference type="InterPro" id="IPR011010">
    <property type="entry name" value="DNA_brk_join_enz"/>
</dbReference>
<dbReference type="InterPro" id="IPR013762">
    <property type="entry name" value="Integrase-like_cat_sf"/>
</dbReference>
<dbReference type="HOGENOM" id="CLU_003292_1_1_1"/>
<reference evidence="2 3" key="1">
    <citation type="submission" date="2014-06" db="EMBL/GenBank/DDBJ databases">
        <title>Evolutionary Origins and Diversification of the Mycorrhizal Mutualists.</title>
        <authorList>
            <consortium name="DOE Joint Genome Institute"/>
            <consortium name="Mycorrhizal Genomics Consortium"/>
            <person name="Kohler A."/>
            <person name="Kuo A."/>
            <person name="Nagy L.G."/>
            <person name="Floudas D."/>
            <person name="Copeland A."/>
            <person name="Barry K.W."/>
            <person name="Cichocki N."/>
            <person name="Veneault-Fourrey C."/>
            <person name="LaButti K."/>
            <person name="Lindquist E.A."/>
            <person name="Lipzen A."/>
            <person name="Lundell T."/>
            <person name="Morin E."/>
            <person name="Murat C."/>
            <person name="Riley R."/>
            <person name="Ohm R."/>
            <person name="Sun H."/>
            <person name="Tunlid A."/>
            <person name="Henrissat B."/>
            <person name="Grigoriev I.V."/>
            <person name="Hibbett D.S."/>
            <person name="Martin F."/>
        </authorList>
    </citation>
    <scope>NUCLEOTIDE SEQUENCE [LARGE SCALE GENOMIC DNA]</scope>
    <source>
        <strain evidence="2 3">SS14</strain>
    </source>
</reference>
<protein>
    <recommendedName>
        <fullName evidence="4">Tyr recombinase domain-containing protein</fullName>
    </recommendedName>
</protein>
<evidence type="ECO:0000256" key="1">
    <source>
        <dbReference type="ARBA" id="ARBA00023172"/>
    </source>
</evidence>
<keyword evidence="3" id="KW-1185">Reference proteome</keyword>
<gene>
    <name evidence="2" type="ORF">M422DRAFT_39911</name>
</gene>